<feature type="compositionally biased region" description="Basic and acidic residues" evidence="1">
    <location>
        <begin position="1"/>
        <end position="10"/>
    </location>
</feature>
<proteinExistence type="predicted"/>
<gene>
    <name evidence="2" type="ORF">THAOC_35223</name>
</gene>
<protein>
    <submittedName>
        <fullName evidence="2">Uncharacterized protein</fullName>
    </submittedName>
</protein>
<feature type="compositionally biased region" description="Basic and acidic residues" evidence="1">
    <location>
        <begin position="28"/>
        <end position="49"/>
    </location>
</feature>
<dbReference type="AlphaFoldDB" id="K0R3R7"/>
<reference evidence="2 3" key="1">
    <citation type="journal article" date="2012" name="Genome Biol.">
        <title>Genome and low-iron response of an oceanic diatom adapted to chronic iron limitation.</title>
        <authorList>
            <person name="Lommer M."/>
            <person name="Specht M."/>
            <person name="Roy A.S."/>
            <person name="Kraemer L."/>
            <person name="Andreson R."/>
            <person name="Gutowska M.A."/>
            <person name="Wolf J."/>
            <person name="Bergner S.V."/>
            <person name="Schilhabel M.B."/>
            <person name="Klostermeier U.C."/>
            <person name="Beiko R.G."/>
            <person name="Rosenstiel P."/>
            <person name="Hippler M."/>
            <person name="Laroche J."/>
        </authorList>
    </citation>
    <scope>NUCLEOTIDE SEQUENCE [LARGE SCALE GENOMIC DNA]</scope>
    <source>
        <strain evidence="2 3">CCMP1005</strain>
    </source>
</reference>
<feature type="region of interest" description="Disordered" evidence="1">
    <location>
        <begin position="1"/>
        <end position="191"/>
    </location>
</feature>
<name>K0R3R7_THAOC</name>
<accession>K0R3R7</accession>
<keyword evidence="3" id="KW-1185">Reference proteome</keyword>
<dbReference type="EMBL" id="AGNL01047971">
    <property type="protein sequence ID" value="EJK46129.1"/>
    <property type="molecule type" value="Genomic_DNA"/>
</dbReference>
<feature type="compositionally biased region" description="Basic and acidic residues" evidence="1">
    <location>
        <begin position="140"/>
        <end position="149"/>
    </location>
</feature>
<sequence>MSADMNDKGETTFPWLPGVLIHGSSGAGRERPADPGRQRAQQPRREMTEGRTIPGLPGVLIHGSSGAGRERPADPGRQRDRDDPVADSATGANNPMGMEIQIGEGGEEGTQIELGGALAQDEEQNEKQAPTEDESVGTFGHEEGSRASEDPNSSFGYGDGSLASDASYEPGFGGDDNGDDKDSEGGLSYNFDQEKAKAGLEWGGEVGAVNKERQKRLTKGPAGDEARRNARATQEYARGAIKGFHDRAGENVGGPGEEFGRETSSHVFVTSVFSKNGEVAVMDDSENRVRKTDGKWVVVRVGNRDDCSDALNSNLKELSSPKVDMRHYLPTAKSGGGGEIPENKRFIEVRVAAVNVGEAEFKAIVAEYAIADQTAADELLHKAVVMKDLVVDEDVTRVVATGLDGKIHKKYPSLHALMENEALRITISQLNASVSFQTNSCIKDDDCGYTIDGTRFVYSRNKRFIIQAFDEKDHGEWSKIRKGIRNPSYRLIPTGIIEGWGRMAKRTQGRQSLGGVYELDQDRKVIKYKDSWKGFKGVVTGWGGISVDDLKDAGRGGKEINGRTYVHATCCEGKRYEEGETLSED</sequence>
<evidence type="ECO:0000313" key="3">
    <source>
        <dbReference type="Proteomes" id="UP000266841"/>
    </source>
</evidence>
<organism evidence="2 3">
    <name type="scientific">Thalassiosira oceanica</name>
    <name type="common">Marine diatom</name>
    <dbReference type="NCBI Taxonomy" id="159749"/>
    <lineage>
        <taxon>Eukaryota</taxon>
        <taxon>Sar</taxon>
        <taxon>Stramenopiles</taxon>
        <taxon>Ochrophyta</taxon>
        <taxon>Bacillariophyta</taxon>
        <taxon>Coscinodiscophyceae</taxon>
        <taxon>Thalassiosirophycidae</taxon>
        <taxon>Thalassiosirales</taxon>
        <taxon>Thalassiosiraceae</taxon>
        <taxon>Thalassiosira</taxon>
    </lineage>
</organism>
<comment type="caution">
    <text evidence="2">The sequence shown here is derived from an EMBL/GenBank/DDBJ whole genome shotgun (WGS) entry which is preliminary data.</text>
</comment>
<dbReference type="Proteomes" id="UP000266841">
    <property type="component" value="Unassembled WGS sequence"/>
</dbReference>
<evidence type="ECO:0000313" key="2">
    <source>
        <dbReference type="EMBL" id="EJK46129.1"/>
    </source>
</evidence>
<evidence type="ECO:0000256" key="1">
    <source>
        <dbReference type="SAM" id="MobiDB-lite"/>
    </source>
</evidence>
<feature type="compositionally biased region" description="Basic and acidic residues" evidence="1">
    <location>
        <begin position="68"/>
        <end position="84"/>
    </location>
</feature>